<dbReference type="EC" id="4.1.2.4" evidence="7"/>
<dbReference type="InterPro" id="IPR028581">
    <property type="entry name" value="DeoC_typeI"/>
</dbReference>
<dbReference type="FunFam" id="3.20.20.70:FF:000044">
    <property type="entry name" value="Deoxyribose-phosphate aldolase"/>
    <property type="match status" value="1"/>
</dbReference>
<dbReference type="GO" id="GO:0004139">
    <property type="term" value="F:deoxyribose-phosphate aldolase activity"/>
    <property type="evidence" value="ECO:0007669"/>
    <property type="project" value="UniProtKB-UniRule"/>
</dbReference>
<proteinExistence type="inferred from homology"/>
<dbReference type="GO" id="GO:0006018">
    <property type="term" value="P:2-deoxyribose 1-phosphate catabolic process"/>
    <property type="evidence" value="ECO:0007669"/>
    <property type="project" value="UniProtKB-UniRule"/>
</dbReference>
<comment type="pathway">
    <text evidence="7">Carbohydrate degradation; 2-deoxy-D-ribose 1-phosphate degradation; D-glyceraldehyde 3-phosphate and acetaldehyde from 2-deoxy-alpha-D-ribose 1-phosphate: step 2/2.</text>
</comment>
<dbReference type="SUPFAM" id="SSF51569">
    <property type="entry name" value="Aldolase"/>
    <property type="match status" value="1"/>
</dbReference>
<feature type="active site" description="Schiff-base intermediate with acetaldehyde" evidence="7">
    <location>
        <position position="200"/>
    </location>
</feature>
<dbReference type="EMBL" id="CVRB01000003">
    <property type="protein sequence ID" value="CRK83177.1"/>
    <property type="molecule type" value="Genomic_DNA"/>
</dbReference>
<feature type="active site" description="Proton donor/acceptor" evidence="7">
    <location>
        <position position="229"/>
    </location>
</feature>
<comment type="function">
    <text evidence="6 7">Catalyzes a reversible aldol reaction between acetaldehyde and D-glyceraldehyde 3-phosphate to generate 2-deoxy-D-ribose 5-phosphate.</text>
</comment>
<accession>A0A0U1NYX6</accession>
<dbReference type="InterPro" id="IPR002915">
    <property type="entry name" value="DeoC/FbaB/LacD_aldolase"/>
</dbReference>
<dbReference type="CDD" id="cd00959">
    <property type="entry name" value="DeoC"/>
    <property type="match status" value="1"/>
</dbReference>
<dbReference type="Gene3D" id="3.20.20.70">
    <property type="entry name" value="Aldolase class I"/>
    <property type="match status" value="1"/>
</dbReference>
<feature type="active site" description="Proton donor/acceptor" evidence="7">
    <location>
        <position position="137"/>
    </location>
</feature>
<comment type="subcellular location">
    <subcellularLocation>
        <location evidence="7">Cytoplasm</location>
    </subcellularLocation>
</comment>
<dbReference type="Pfam" id="PF01791">
    <property type="entry name" value="DeoC"/>
    <property type="match status" value="1"/>
</dbReference>
<evidence type="ECO:0000256" key="2">
    <source>
        <dbReference type="ARBA" id="ARBA00022490"/>
    </source>
</evidence>
<dbReference type="HAMAP" id="MF_00114">
    <property type="entry name" value="DeoC_type1"/>
    <property type="match status" value="1"/>
</dbReference>
<evidence type="ECO:0000256" key="1">
    <source>
        <dbReference type="ARBA" id="ARBA00010936"/>
    </source>
</evidence>
<protein>
    <recommendedName>
        <fullName evidence="7">Deoxyribose-phosphate aldolase</fullName>
        <shortName evidence="7">DERA</shortName>
        <ecNumber evidence="7">4.1.2.4</ecNumber>
    </recommendedName>
    <alternativeName>
        <fullName evidence="7">2-deoxy-D-ribose 5-phosphate aldolase</fullName>
    </alternativeName>
    <alternativeName>
        <fullName evidence="7">Phosphodeoxyriboaldolase</fullName>
        <shortName evidence="7">Deoxyriboaldolase</shortName>
    </alternativeName>
</protein>
<evidence type="ECO:0000256" key="6">
    <source>
        <dbReference type="ARBA" id="ARBA00056337"/>
    </source>
</evidence>
<keyword evidence="3 7" id="KW-0456">Lyase</keyword>
<keyword evidence="9" id="KW-1185">Reference proteome</keyword>
<evidence type="ECO:0000256" key="5">
    <source>
        <dbReference type="ARBA" id="ARBA00048791"/>
    </source>
</evidence>
<gene>
    <name evidence="8" type="primary">dra_1</name>
    <name evidence="7" type="synonym">deoC</name>
    <name evidence="8" type="ORF">BN000_03136</name>
</gene>
<evidence type="ECO:0000313" key="9">
    <source>
        <dbReference type="Proteomes" id="UP000199087"/>
    </source>
</evidence>
<keyword evidence="4 7" id="KW-0704">Schiff base</keyword>
<name>A0A0U1NYX6_9BACI</name>
<dbReference type="PANTHER" id="PTHR10889:SF1">
    <property type="entry name" value="DEOXYRIBOSE-PHOSPHATE ALDOLASE"/>
    <property type="match status" value="1"/>
</dbReference>
<dbReference type="GO" id="GO:0016052">
    <property type="term" value="P:carbohydrate catabolic process"/>
    <property type="evidence" value="ECO:0007669"/>
    <property type="project" value="TreeGrafter"/>
</dbReference>
<evidence type="ECO:0000256" key="3">
    <source>
        <dbReference type="ARBA" id="ARBA00023239"/>
    </source>
</evidence>
<dbReference type="GO" id="GO:0005737">
    <property type="term" value="C:cytoplasm"/>
    <property type="evidence" value="ECO:0007669"/>
    <property type="project" value="UniProtKB-SubCell"/>
</dbReference>
<evidence type="ECO:0000256" key="7">
    <source>
        <dbReference type="HAMAP-Rule" id="MF_00114"/>
    </source>
</evidence>
<reference evidence="9" key="1">
    <citation type="submission" date="2015-05" db="EMBL/GenBank/DDBJ databases">
        <authorList>
            <person name="Urmite Genomes"/>
        </authorList>
    </citation>
    <scope>NUCLEOTIDE SEQUENCE [LARGE SCALE GENOMIC DNA]</scope>
    <source>
        <strain evidence="9">LF1</strain>
    </source>
</reference>
<comment type="catalytic activity">
    <reaction evidence="5 7">
        <text>2-deoxy-D-ribose 5-phosphate = D-glyceraldehyde 3-phosphate + acetaldehyde</text>
        <dbReference type="Rhea" id="RHEA:12821"/>
        <dbReference type="ChEBI" id="CHEBI:15343"/>
        <dbReference type="ChEBI" id="CHEBI:59776"/>
        <dbReference type="ChEBI" id="CHEBI:62877"/>
        <dbReference type="EC" id="4.1.2.4"/>
    </reaction>
</comment>
<sequence length="268" mass="28466">MEMEALVEQITNKILEQLTNKQELKEMKPTISSKVTHKEDTYSSIITGPSVARMIDHTLLKPESIKEQIIKLCEEAKEYKFATVCVNPYWVATAAKELHGSGVGITTVVGFPLGATSTFVKIAETRDAIANGATEIDMVINIGAIKSGEFETVKKDIEGVVLATNGHAPVKVIIETGLLENEEKKKASILAKMAGANFVKTSTGFGPGCATPEDIKLIRAAVGPEMGVKASGCVRDLDTARKMIQAGANRIGASASIAIVTGSQGTGY</sequence>
<dbReference type="Proteomes" id="UP000199087">
    <property type="component" value="Unassembled WGS sequence"/>
</dbReference>
<dbReference type="STRING" id="1499688.BN000_03136"/>
<dbReference type="AlphaFoldDB" id="A0A0U1NYX6"/>
<dbReference type="InterPro" id="IPR011343">
    <property type="entry name" value="DeoC"/>
</dbReference>
<organism evidence="8 9">
    <name type="scientific">Neobacillus massiliamazoniensis</name>
    <dbReference type="NCBI Taxonomy" id="1499688"/>
    <lineage>
        <taxon>Bacteria</taxon>
        <taxon>Bacillati</taxon>
        <taxon>Bacillota</taxon>
        <taxon>Bacilli</taxon>
        <taxon>Bacillales</taxon>
        <taxon>Bacillaceae</taxon>
        <taxon>Neobacillus</taxon>
    </lineage>
</organism>
<keyword evidence="2 7" id="KW-0963">Cytoplasm</keyword>
<dbReference type="GO" id="GO:0009264">
    <property type="term" value="P:deoxyribonucleotide catabolic process"/>
    <property type="evidence" value="ECO:0007669"/>
    <property type="project" value="UniProtKB-UniRule"/>
</dbReference>
<evidence type="ECO:0000256" key="4">
    <source>
        <dbReference type="ARBA" id="ARBA00023270"/>
    </source>
</evidence>
<dbReference type="SMART" id="SM01133">
    <property type="entry name" value="DeoC"/>
    <property type="match status" value="1"/>
</dbReference>
<dbReference type="UniPathway" id="UPA00002">
    <property type="reaction ID" value="UER00468"/>
</dbReference>
<dbReference type="PANTHER" id="PTHR10889">
    <property type="entry name" value="DEOXYRIBOSE-PHOSPHATE ALDOLASE"/>
    <property type="match status" value="1"/>
</dbReference>
<evidence type="ECO:0000313" key="8">
    <source>
        <dbReference type="EMBL" id="CRK83177.1"/>
    </source>
</evidence>
<dbReference type="NCBIfam" id="TIGR00126">
    <property type="entry name" value="deoC"/>
    <property type="match status" value="1"/>
</dbReference>
<comment type="similarity">
    <text evidence="1 7">Belongs to the DeoC/FbaB aldolase family. DeoC type 1 subfamily.</text>
</comment>
<dbReference type="InterPro" id="IPR013785">
    <property type="entry name" value="Aldolase_TIM"/>
</dbReference>